<gene>
    <name evidence="3" type="ORF">PYCCODRAFT_1425293</name>
</gene>
<feature type="compositionally biased region" description="Low complexity" evidence="2">
    <location>
        <begin position="630"/>
        <end position="645"/>
    </location>
</feature>
<feature type="compositionally biased region" description="Basic and acidic residues" evidence="2">
    <location>
        <begin position="384"/>
        <end position="448"/>
    </location>
</feature>
<feature type="compositionally biased region" description="Acidic residues" evidence="2">
    <location>
        <begin position="150"/>
        <end position="183"/>
    </location>
</feature>
<feature type="compositionally biased region" description="Acidic residues" evidence="2">
    <location>
        <begin position="719"/>
        <end position="735"/>
    </location>
</feature>
<evidence type="ECO:0000256" key="2">
    <source>
        <dbReference type="SAM" id="MobiDB-lite"/>
    </source>
</evidence>
<feature type="region of interest" description="Disordered" evidence="2">
    <location>
        <begin position="627"/>
        <end position="670"/>
    </location>
</feature>
<evidence type="ECO:0000313" key="4">
    <source>
        <dbReference type="Proteomes" id="UP000193067"/>
    </source>
</evidence>
<keyword evidence="4" id="KW-1185">Reference proteome</keyword>
<organism evidence="3 4">
    <name type="scientific">Trametes coccinea (strain BRFM310)</name>
    <name type="common">Pycnoporus coccineus</name>
    <dbReference type="NCBI Taxonomy" id="1353009"/>
    <lineage>
        <taxon>Eukaryota</taxon>
        <taxon>Fungi</taxon>
        <taxon>Dikarya</taxon>
        <taxon>Basidiomycota</taxon>
        <taxon>Agaricomycotina</taxon>
        <taxon>Agaricomycetes</taxon>
        <taxon>Polyporales</taxon>
        <taxon>Polyporaceae</taxon>
        <taxon>Trametes</taxon>
    </lineage>
</organism>
<feature type="compositionally biased region" description="Basic and acidic residues" evidence="2">
    <location>
        <begin position="187"/>
        <end position="197"/>
    </location>
</feature>
<evidence type="ECO:0000313" key="3">
    <source>
        <dbReference type="EMBL" id="OSD02437.1"/>
    </source>
</evidence>
<feature type="region of interest" description="Disordered" evidence="2">
    <location>
        <begin position="531"/>
        <end position="561"/>
    </location>
</feature>
<reference evidence="3 4" key="1">
    <citation type="journal article" date="2015" name="Biotechnol. Biofuels">
        <title>Enhanced degradation of softwood versus hardwood by the white-rot fungus Pycnoporus coccineus.</title>
        <authorList>
            <person name="Couturier M."/>
            <person name="Navarro D."/>
            <person name="Chevret D."/>
            <person name="Henrissat B."/>
            <person name="Piumi F."/>
            <person name="Ruiz-Duenas F.J."/>
            <person name="Martinez A.T."/>
            <person name="Grigoriev I.V."/>
            <person name="Riley R."/>
            <person name="Lipzen A."/>
            <person name="Berrin J.G."/>
            <person name="Master E.R."/>
            <person name="Rosso M.N."/>
        </authorList>
    </citation>
    <scope>NUCLEOTIDE SEQUENCE [LARGE SCALE GENOMIC DNA]</scope>
    <source>
        <strain evidence="3 4">BRFM310</strain>
    </source>
</reference>
<dbReference type="Proteomes" id="UP000193067">
    <property type="component" value="Unassembled WGS sequence"/>
</dbReference>
<feature type="region of interest" description="Disordered" evidence="2">
    <location>
        <begin position="707"/>
        <end position="793"/>
    </location>
</feature>
<feature type="compositionally biased region" description="Basic and acidic residues" evidence="2">
    <location>
        <begin position="472"/>
        <end position="488"/>
    </location>
</feature>
<keyword evidence="1" id="KW-0175">Coiled coil</keyword>
<feature type="region of interest" description="Disordered" evidence="2">
    <location>
        <begin position="372"/>
        <end position="510"/>
    </location>
</feature>
<name>A0A1Y2IMV5_TRAC3</name>
<dbReference type="STRING" id="1353009.A0A1Y2IMV5"/>
<dbReference type="EMBL" id="KZ084105">
    <property type="protein sequence ID" value="OSD02437.1"/>
    <property type="molecule type" value="Genomic_DNA"/>
</dbReference>
<feature type="region of interest" description="Disordered" evidence="2">
    <location>
        <begin position="148"/>
        <end position="215"/>
    </location>
</feature>
<feature type="coiled-coil region" evidence="1">
    <location>
        <begin position="109"/>
        <end position="139"/>
    </location>
</feature>
<dbReference type="AlphaFoldDB" id="A0A1Y2IMV5"/>
<feature type="compositionally biased region" description="Acidic residues" evidence="2">
    <location>
        <begin position="201"/>
        <end position="214"/>
    </location>
</feature>
<feature type="region of interest" description="Disordered" evidence="2">
    <location>
        <begin position="84"/>
        <end position="108"/>
    </location>
</feature>
<proteinExistence type="predicted"/>
<evidence type="ECO:0000256" key="1">
    <source>
        <dbReference type="SAM" id="Coils"/>
    </source>
</evidence>
<feature type="compositionally biased region" description="Polar residues" evidence="2">
    <location>
        <begin position="764"/>
        <end position="778"/>
    </location>
</feature>
<feature type="compositionally biased region" description="Basic and acidic residues" evidence="2">
    <location>
        <begin position="537"/>
        <end position="549"/>
    </location>
</feature>
<accession>A0A1Y2IMV5</accession>
<sequence>MSFLHPAIAHVYTYDAAEDKLTSELMRIPSGCPGYRRSTSPASKATNTTTLRTLGKDTQGLIEVVPIGRGEIVYFVERGRARKSVDLESSGSESESEKENASVGRSRAVRQAMRKVREVELLARKMDEEMMAMQEAQKELCAGDAALEASNDEDESEDEDDDDDDDEDYDDDDDESEDEDEDVSVVVEERVAVEKHVAVVSEDEDESGDDDEEAYASMMSVVEEMPASASVVNDEDEDEDEWELCDVRVQNRVAELTNNGDAWEDSLFGRYQDDAGDAGAEDATVEDQQQQQQLEKKSRIDNLKPEVAEQWTAPEDWESPIQALPSTEFNVFKFGFGATLPPRINTIIAEKADGVDLVHANIDRAPRKTKKWTLPDVEPGTPTRADRMVHSPRADQVADARTRTRADAHEDPRADPRMVADARTRADPRTRTEADQRTRTNQRIEPRIQADASLSTRADQRTRMDASAGTRADPRTRTEAYQRPRTDARTGAPRTQADQRTRTNAAPKEPTRKIMAKPADSMIVAVPRTRTAPGTSADRKARTYTDRTTTKPRTPEPIGTRTMVPTRITATTGHGARTNTDQLPRADTNSIACSMISYMTITKQISKMPAARGDGSLRSVDVRANSSGITARSTTSTAVSAPAMTQNLSRGQKRKVEYDDETSQDPQVSQALAQTQSLAGLKFKKVKTSHPVATTAATTATLPKSQYNVTARKRKNSEREDDSSEEEGALSDSSEDVPLAKRCKTTHPATHGPSRPAWKYGARRTQSGAGSVQRTSPLERTARRSPAPALGRRVPSIARLASKGVGAARKISDELRRRMKGFDERLASHTQTFQRRLTLEKREHLCIRRSPFKGFQR</sequence>
<dbReference type="OrthoDB" id="2755252at2759"/>
<protein>
    <submittedName>
        <fullName evidence="3">Uncharacterized protein</fullName>
    </submittedName>
</protein>